<feature type="non-terminal residue" evidence="1">
    <location>
        <position position="1"/>
    </location>
</feature>
<protein>
    <submittedName>
        <fullName evidence="1">Uncharacterized protein</fullName>
    </submittedName>
</protein>
<dbReference type="EMBL" id="WIXE01008704">
    <property type="protein sequence ID" value="KAK5979062.1"/>
    <property type="molecule type" value="Genomic_DNA"/>
</dbReference>
<proteinExistence type="predicted"/>
<accession>A0AAN8FQZ2</accession>
<gene>
    <name evidence="1" type="ORF">GCK32_019421</name>
</gene>
<comment type="caution">
    <text evidence="1">The sequence shown here is derived from an EMBL/GenBank/DDBJ whole genome shotgun (WGS) entry which is preliminary data.</text>
</comment>
<evidence type="ECO:0000313" key="2">
    <source>
        <dbReference type="Proteomes" id="UP001331761"/>
    </source>
</evidence>
<reference evidence="1 2" key="1">
    <citation type="submission" date="2019-10" db="EMBL/GenBank/DDBJ databases">
        <title>Assembly and Annotation for the nematode Trichostrongylus colubriformis.</title>
        <authorList>
            <person name="Martin J."/>
        </authorList>
    </citation>
    <scope>NUCLEOTIDE SEQUENCE [LARGE SCALE GENOMIC DNA]</scope>
    <source>
        <strain evidence="1">G859</strain>
        <tissue evidence="1">Whole worm</tissue>
    </source>
</reference>
<name>A0AAN8FQZ2_TRICO</name>
<evidence type="ECO:0000313" key="1">
    <source>
        <dbReference type="EMBL" id="KAK5979062.1"/>
    </source>
</evidence>
<organism evidence="1 2">
    <name type="scientific">Trichostrongylus colubriformis</name>
    <name type="common">Black scour worm</name>
    <dbReference type="NCBI Taxonomy" id="6319"/>
    <lineage>
        <taxon>Eukaryota</taxon>
        <taxon>Metazoa</taxon>
        <taxon>Ecdysozoa</taxon>
        <taxon>Nematoda</taxon>
        <taxon>Chromadorea</taxon>
        <taxon>Rhabditida</taxon>
        <taxon>Rhabditina</taxon>
        <taxon>Rhabditomorpha</taxon>
        <taxon>Strongyloidea</taxon>
        <taxon>Trichostrongylidae</taxon>
        <taxon>Trichostrongylus</taxon>
    </lineage>
</organism>
<dbReference type="Proteomes" id="UP001331761">
    <property type="component" value="Unassembled WGS sequence"/>
</dbReference>
<keyword evidence="2" id="KW-1185">Reference proteome</keyword>
<dbReference type="AlphaFoldDB" id="A0AAN8FQZ2"/>
<sequence>HVKMVPPARPKLKMVKPNTNATVLKDTVDRNVIKDRVM</sequence>